<evidence type="ECO:0000256" key="4">
    <source>
        <dbReference type="ARBA" id="ARBA00022946"/>
    </source>
</evidence>
<keyword evidence="9" id="KW-1185">Reference proteome</keyword>
<organism evidence="8 9">
    <name type="scientific">Aerophototrophica crusticola</name>
    <dbReference type="NCBI Taxonomy" id="1709002"/>
    <lineage>
        <taxon>Bacteria</taxon>
        <taxon>Pseudomonadati</taxon>
        <taxon>Pseudomonadota</taxon>
        <taxon>Alphaproteobacteria</taxon>
        <taxon>Rhodospirillales</taxon>
        <taxon>Rhodospirillaceae</taxon>
        <taxon>Aerophototrophica</taxon>
    </lineage>
</organism>
<comment type="similarity">
    <text evidence="2">Belongs to the COQ9 family.</text>
</comment>
<dbReference type="PANTHER" id="PTHR21427:SF19">
    <property type="entry name" value="UBIQUINONE BIOSYNTHESIS PROTEIN COQ9, MITOCHONDRIAL"/>
    <property type="match status" value="1"/>
</dbReference>
<dbReference type="InterPro" id="IPR013718">
    <property type="entry name" value="COQ9_C"/>
</dbReference>
<dbReference type="Proteomes" id="UP000501891">
    <property type="component" value="Chromosome"/>
</dbReference>
<dbReference type="NCBIfam" id="TIGR02396">
    <property type="entry name" value="diverge_rpsU"/>
    <property type="match status" value="1"/>
</dbReference>
<evidence type="ECO:0000256" key="2">
    <source>
        <dbReference type="ARBA" id="ARBA00010766"/>
    </source>
</evidence>
<keyword evidence="4" id="KW-0809">Transit peptide</keyword>
<sequence length="239" mass="26406">MTTDATPDFGDWPEGSYSEGSFMDELTARRDAILEAMLPEVAFDGWTRAALLRAAESAGYPKEEALAAFPDGMAQVVEHFSGWADRKMLDRLAEQDLMALKVRERVTLAVRTRLEVLGPHKEAVRRSASFLALPQVAGLGPRILYRTVDAMWLAAGDTSTDYNFYTKRLLLGGVVASTTLVWLDDRSEGNEKTWSFLDRRINDVMAVGKGIGQLKNAGSLLSKLPTPGRLAKHFRAGMR</sequence>
<dbReference type="PANTHER" id="PTHR21427">
    <property type="entry name" value="UBIQUINONE BIOSYNTHESIS PROTEIN COQ9, MITOCHONDRIAL"/>
    <property type="match status" value="1"/>
</dbReference>
<dbReference type="Gene3D" id="1.10.357.10">
    <property type="entry name" value="Tetracycline Repressor, domain 2"/>
    <property type="match status" value="1"/>
</dbReference>
<name>A0A858R4P8_9PROT</name>
<gene>
    <name evidence="8" type="ORF">HHL28_02105</name>
</gene>
<dbReference type="EMBL" id="CP051775">
    <property type="protein sequence ID" value="QJE72056.1"/>
    <property type="molecule type" value="Genomic_DNA"/>
</dbReference>
<feature type="domain" description="COQ9 C-terminal" evidence="7">
    <location>
        <begin position="142"/>
        <end position="208"/>
    </location>
</feature>
<evidence type="ECO:0000256" key="5">
    <source>
        <dbReference type="ARBA" id="ARBA00023121"/>
    </source>
</evidence>
<evidence type="ECO:0000256" key="6">
    <source>
        <dbReference type="ARBA" id="ARBA00058104"/>
    </source>
</evidence>
<dbReference type="GO" id="GO:0008289">
    <property type="term" value="F:lipid binding"/>
    <property type="evidence" value="ECO:0007669"/>
    <property type="project" value="UniProtKB-KW"/>
</dbReference>
<reference evidence="8" key="1">
    <citation type="submission" date="2020-04" db="EMBL/GenBank/DDBJ databases">
        <title>A desert anoxygenic phototrophic bacterium fixes CO2 using RubisCO under aerobic conditions.</title>
        <authorList>
            <person name="Tang K."/>
        </authorList>
    </citation>
    <scope>NUCLEOTIDE SEQUENCE [LARGE SCALE GENOMIC DNA]</scope>
    <source>
        <strain evidence="8">MIMtkB3</strain>
    </source>
</reference>
<dbReference type="Pfam" id="PF08511">
    <property type="entry name" value="COQ9"/>
    <property type="match status" value="1"/>
</dbReference>
<evidence type="ECO:0000256" key="3">
    <source>
        <dbReference type="ARBA" id="ARBA00022688"/>
    </source>
</evidence>
<keyword evidence="3" id="KW-0831">Ubiquinone biosynthesis</keyword>
<evidence type="ECO:0000259" key="7">
    <source>
        <dbReference type="Pfam" id="PF08511"/>
    </source>
</evidence>
<comment type="pathway">
    <text evidence="1">Cofactor biosynthesis; ubiquinone biosynthesis.</text>
</comment>
<protein>
    <submittedName>
        <fullName evidence="8">COQ9 family protein</fullName>
    </submittedName>
</protein>
<evidence type="ECO:0000256" key="1">
    <source>
        <dbReference type="ARBA" id="ARBA00004749"/>
    </source>
</evidence>
<proteinExistence type="inferred from homology"/>
<dbReference type="InterPro" id="IPR012762">
    <property type="entry name" value="Ubiq_biosynth_COQ9"/>
</dbReference>
<accession>A0A858R4P8</accession>
<dbReference type="KEGG" id="acru:HHL28_02105"/>
<evidence type="ECO:0000313" key="9">
    <source>
        <dbReference type="Proteomes" id="UP000501891"/>
    </source>
</evidence>
<dbReference type="AlphaFoldDB" id="A0A858R4P8"/>
<evidence type="ECO:0000313" key="8">
    <source>
        <dbReference type="EMBL" id="QJE72056.1"/>
    </source>
</evidence>
<keyword evidence="5" id="KW-0446">Lipid-binding</keyword>
<dbReference type="GO" id="GO:0006744">
    <property type="term" value="P:ubiquinone biosynthetic process"/>
    <property type="evidence" value="ECO:0007669"/>
    <property type="project" value="UniProtKB-KW"/>
</dbReference>
<comment type="function">
    <text evidence="6">Membrane-associated protein that warps the membrane surface to access and bind aromatic isoprenes with high specificity, including ubiquinone (CoQ) isoprene intermediates and presents them directly to COQ7, therefore facilitating the COQ7-mediated hydroxylase step. Participates in the biosynthesis of coenzyme Q, also named ubiquinone, an essential lipid-soluble electron transporter for aerobic cellular respiration.</text>
</comment>